<organism evidence="2 3">
    <name type="scientific">Asticcacaulis taihuensis</name>
    <dbReference type="NCBI Taxonomy" id="260084"/>
    <lineage>
        <taxon>Bacteria</taxon>
        <taxon>Pseudomonadati</taxon>
        <taxon>Pseudomonadota</taxon>
        <taxon>Alphaproteobacteria</taxon>
        <taxon>Caulobacterales</taxon>
        <taxon>Caulobacteraceae</taxon>
        <taxon>Asticcacaulis</taxon>
    </lineage>
</organism>
<dbReference type="CDD" id="cd00093">
    <property type="entry name" value="HTH_XRE"/>
    <property type="match status" value="1"/>
</dbReference>
<evidence type="ECO:0000313" key="2">
    <source>
        <dbReference type="EMBL" id="SCW75527.1"/>
    </source>
</evidence>
<feature type="domain" description="HTH cro/C1-type" evidence="1">
    <location>
        <begin position="15"/>
        <end position="69"/>
    </location>
</feature>
<dbReference type="STRING" id="260084.SAMN02927928_3176"/>
<proteinExistence type="predicted"/>
<keyword evidence="3" id="KW-1185">Reference proteome</keyword>
<dbReference type="PROSITE" id="PS50943">
    <property type="entry name" value="HTH_CROC1"/>
    <property type="match status" value="1"/>
</dbReference>
<dbReference type="RefSeq" id="WP_139159700.1">
    <property type="nucleotide sequence ID" value="NZ_CBCRYE010000005.1"/>
</dbReference>
<dbReference type="Proteomes" id="UP000199150">
    <property type="component" value="Unassembled WGS sequence"/>
</dbReference>
<evidence type="ECO:0000313" key="3">
    <source>
        <dbReference type="Proteomes" id="UP000199150"/>
    </source>
</evidence>
<accession>A0A1G4T2U4</accession>
<name>A0A1G4T2U4_9CAUL</name>
<dbReference type="SMART" id="SM00530">
    <property type="entry name" value="HTH_XRE"/>
    <property type="match status" value="1"/>
</dbReference>
<gene>
    <name evidence="2" type="ORF">SAMN02927928_3176</name>
</gene>
<dbReference type="OrthoDB" id="7203234at2"/>
<sequence length="184" mass="21066">MRRHTAKDPAFAAAMKLLRQRAGKSLAELQADVGVSAQAMSRWENAAAAWPEERVALYLRAVGASEADLDRELYSVSEDPFAARFQRNTAWWQGFPAELESHIVSDESMAPWCEPGEKVFFQRGRPPKRLEGCFIEMRDGTRQVRLYERERDGFLYFRRVNPESTEQVLHSQVAGLHRIVLRGD</sequence>
<dbReference type="EMBL" id="FMTS01000006">
    <property type="protein sequence ID" value="SCW75527.1"/>
    <property type="molecule type" value="Genomic_DNA"/>
</dbReference>
<protein>
    <submittedName>
        <fullName evidence="2">Helix-turn-helix domain-containing protein</fullName>
    </submittedName>
</protein>
<dbReference type="Gene3D" id="1.10.260.40">
    <property type="entry name" value="lambda repressor-like DNA-binding domains"/>
    <property type="match status" value="1"/>
</dbReference>
<dbReference type="SUPFAM" id="SSF47413">
    <property type="entry name" value="lambda repressor-like DNA-binding domains"/>
    <property type="match status" value="1"/>
</dbReference>
<dbReference type="InterPro" id="IPR010982">
    <property type="entry name" value="Lambda_DNA-bd_dom_sf"/>
</dbReference>
<dbReference type="InterPro" id="IPR001387">
    <property type="entry name" value="Cro/C1-type_HTH"/>
</dbReference>
<dbReference type="GO" id="GO:0003677">
    <property type="term" value="F:DNA binding"/>
    <property type="evidence" value="ECO:0007669"/>
    <property type="project" value="InterPro"/>
</dbReference>
<dbReference type="Pfam" id="PF13560">
    <property type="entry name" value="HTH_31"/>
    <property type="match status" value="1"/>
</dbReference>
<dbReference type="AlphaFoldDB" id="A0A1G4T2U4"/>
<evidence type="ECO:0000259" key="1">
    <source>
        <dbReference type="PROSITE" id="PS50943"/>
    </source>
</evidence>
<reference evidence="3" key="1">
    <citation type="submission" date="2016-10" db="EMBL/GenBank/DDBJ databases">
        <authorList>
            <person name="Varghese N."/>
            <person name="Submissions S."/>
        </authorList>
    </citation>
    <scope>NUCLEOTIDE SEQUENCE [LARGE SCALE GENOMIC DNA]</scope>
    <source>
        <strain evidence="3">CGMCC 1.3431</strain>
    </source>
</reference>